<evidence type="ECO:0000259" key="6">
    <source>
        <dbReference type="SMART" id="SM00475"/>
    </source>
</evidence>
<evidence type="ECO:0000313" key="7">
    <source>
        <dbReference type="EMBL" id="SCP94740.1"/>
    </source>
</evidence>
<dbReference type="OrthoDB" id="9806424at2"/>
<proteinExistence type="predicted"/>
<evidence type="ECO:0000256" key="1">
    <source>
        <dbReference type="ARBA" id="ARBA00022722"/>
    </source>
</evidence>
<dbReference type="SUPFAM" id="SSF47807">
    <property type="entry name" value="5' to 3' exonuclease, C-terminal subdomain"/>
    <property type="match status" value="1"/>
</dbReference>
<dbReference type="InterPro" id="IPR002421">
    <property type="entry name" value="5-3_exonuclease"/>
</dbReference>
<dbReference type="InterPro" id="IPR008918">
    <property type="entry name" value="HhH2"/>
</dbReference>
<dbReference type="CDD" id="cd09859">
    <property type="entry name" value="PIN_53EXO"/>
    <property type="match status" value="1"/>
</dbReference>
<evidence type="ECO:0000313" key="8">
    <source>
        <dbReference type="Proteomes" id="UP000199315"/>
    </source>
</evidence>
<dbReference type="Gene3D" id="3.40.50.1010">
    <property type="entry name" value="5'-nuclease"/>
    <property type="match status" value="1"/>
</dbReference>
<comment type="function">
    <text evidence="4">5'-3' exonuclease acting preferentially on double-stranded DNA.</text>
</comment>
<dbReference type="InterPro" id="IPR036279">
    <property type="entry name" value="5-3_exonuclease_C_sf"/>
</dbReference>
<dbReference type="SMART" id="SM00475">
    <property type="entry name" value="53EXOc"/>
    <property type="match status" value="1"/>
</dbReference>
<dbReference type="EMBL" id="FMKA01000001">
    <property type="protein sequence ID" value="SCP94740.1"/>
    <property type="molecule type" value="Genomic_DNA"/>
</dbReference>
<reference evidence="7 8" key="1">
    <citation type="submission" date="2016-09" db="EMBL/GenBank/DDBJ databases">
        <authorList>
            <person name="Capua I."/>
            <person name="De Benedictis P."/>
            <person name="Joannis T."/>
            <person name="Lombin L.H."/>
            <person name="Cattoli G."/>
        </authorList>
    </citation>
    <scope>NUCLEOTIDE SEQUENCE [LARGE SCALE GENOMIC DNA]</scope>
    <source>
        <strain evidence="7 8">GluBS11</strain>
    </source>
</reference>
<evidence type="ECO:0000256" key="2">
    <source>
        <dbReference type="ARBA" id="ARBA00022801"/>
    </source>
</evidence>
<organism evidence="7 8">
    <name type="scientific">Anaerobium acetethylicum</name>
    <dbReference type="NCBI Taxonomy" id="1619234"/>
    <lineage>
        <taxon>Bacteria</taxon>
        <taxon>Bacillati</taxon>
        <taxon>Bacillota</taxon>
        <taxon>Clostridia</taxon>
        <taxon>Lachnospirales</taxon>
        <taxon>Lachnospiraceae</taxon>
        <taxon>Anaerobium</taxon>
    </lineage>
</organism>
<dbReference type="RefSeq" id="WP_091228393.1">
    <property type="nucleotide sequence ID" value="NZ_FMKA01000001.1"/>
</dbReference>
<keyword evidence="3" id="KW-0238">DNA-binding</keyword>
<evidence type="ECO:0000256" key="5">
    <source>
        <dbReference type="ARBA" id="ARBA00050026"/>
    </source>
</evidence>
<dbReference type="InterPro" id="IPR038969">
    <property type="entry name" value="FEN"/>
</dbReference>
<dbReference type="GO" id="GO:0008409">
    <property type="term" value="F:5'-3' exonuclease activity"/>
    <property type="evidence" value="ECO:0007669"/>
    <property type="project" value="InterPro"/>
</dbReference>
<dbReference type="SMART" id="SM00279">
    <property type="entry name" value="HhH2"/>
    <property type="match status" value="1"/>
</dbReference>
<accession>A0A1D3TN66</accession>
<name>A0A1D3TN66_9FIRM</name>
<dbReference type="GO" id="GO:0033567">
    <property type="term" value="P:DNA replication, Okazaki fragment processing"/>
    <property type="evidence" value="ECO:0007669"/>
    <property type="project" value="InterPro"/>
</dbReference>
<dbReference type="CDD" id="cd09898">
    <property type="entry name" value="H3TH_53EXO"/>
    <property type="match status" value="1"/>
</dbReference>
<protein>
    <recommendedName>
        <fullName evidence="5">5'-3' exonuclease</fullName>
    </recommendedName>
</protein>
<dbReference type="InterPro" id="IPR020046">
    <property type="entry name" value="5-3_exonucl_a-hlix_arch_N"/>
</dbReference>
<evidence type="ECO:0000256" key="4">
    <source>
        <dbReference type="ARBA" id="ARBA00049957"/>
    </source>
</evidence>
<keyword evidence="8" id="KW-1185">Reference proteome</keyword>
<feature type="domain" description="5'-3' exonuclease" evidence="6">
    <location>
        <begin position="3"/>
        <end position="320"/>
    </location>
</feature>
<dbReference type="PANTHER" id="PTHR42646:SF2">
    <property type="entry name" value="5'-3' EXONUCLEASE FAMILY PROTEIN"/>
    <property type="match status" value="1"/>
</dbReference>
<dbReference type="SUPFAM" id="SSF88723">
    <property type="entry name" value="PIN domain-like"/>
    <property type="match status" value="1"/>
</dbReference>
<dbReference type="AlphaFoldDB" id="A0A1D3TN66"/>
<dbReference type="GO" id="GO:0003677">
    <property type="term" value="F:DNA binding"/>
    <property type="evidence" value="ECO:0007669"/>
    <property type="project" value="UniProtKB-KW"/>
</dbReference>
<dbReference type="InterPro" id="IPR020045">
    <property type="entry name" value="DNA_polI_H3TH"/>
</dbReference>
<dbReference type="Pfam" id="PF01367">
    <property type="entry name" value="5_3_exonuc"/>
    <property type="match status" value="1"/>
</dbReference>
<keyword evidence="1" id="KW-0540">Nuclease</keyword>
<gene>
    <name evidence="7" type="ORF">SAMN05421730_100116</name>
</gene>
<dbReference type="InterPro" id="IPR029060">
    <property type="entry name" value="PIN-like_dom_sf"/>
</dbReference>
<dbReference type="PANTHER" id="PTHR42646">
    <property type="entry name" value="FLAP ENDONUCLEASE XNI"/>
    <property type="match status" value="1"/>
</dbReference>
<evidence type="ECO:0000256" key="3">
    <source>
        <dbReference type="ARBA" id="ARBA00023125"/>
    </source>
</evidence>
<dbReference type="STRING" id="1619234.SAMN05421730_100116"/>
<sequence>MTEKLILIDGSSLLSTHYYGMLPKPILFAKTEEEREKHYGKILQNKKGQFTNGAFGMTKAMLKLIREQKPTHLAVAWDISRKTTFRREAYAEYKGTRGETPYPLKEQFPLMQELLGRLGIAQFMHAEYEADDYLGTLSRKFEKEIPTYILTKDRDALQLVSDHTRLWLMQTSEDKAKELCQSYYPEGPEFNILRNCFELTPQIVKAEFGVHPDCCVMLKALTGDASDNIPGVKGVGAASAVPLVNEYRTIDNLYADIENIDGKEEKEIKAFWKEYLGISRSPLSFLLKDGAREAAKMSEFLGTIKTDIPVEASLDDLKINICETEMKECFEELEFLSLIL</sequence>
<keyword evidence="2" id="KW-0378">Hydrolase</keyword>
<dbReference type="Proteomes" id="UP000199315">
    <property type="component" value="Unassembled WGS sequence"/>
</dbReference>
<dbReference type="Gene3D" id="1.10.150.20">
    <property type="entry name" value="5' to 3' exonuclease, C-terminal subdomain"/>
    <property type="match status" value="1"/>
</dbReference>
<dbReference type="Pfam" id="PF02739">
    <property type="entry name" value="5_3_exonuc_N"/>
    <property type="match status" value="1"/>
</dbReference>
<dbReference type="GO" id="GO:0017108">
    <property type="term" value="F:5'-flap endonuclease activity"/>
    <property type="evidence" value="ECO:0007669"/>
    <property type="project" value="InterPro"/>
</dbReference>